<dbReference type="InterPro" id="IPR001387">
    <property type="entry name" value="Cro/C1-type_HTH"/>
</dbReference>
<dbReference type="InterPro" id="IPR011990">
    <property type="entry name" value="TPR-like_helical_dom_sf"/>
</dbReference>
<dbReference type="PANTHER" id="PTHR37038:SF14">
    <property type="entry name" value="TRANSCRIPTIONAL ACTIVATOR"/>
    <property type="match status" value="1"/>
</dbReference>
<comment type="caution">
    <text evidence="3">The sequence shown here is derived from an EMBL/GenBank/DDBJ whole genome shotgun (WGS) entry which is preliminary data.</text>
</comment>
<evidence type="ECO:0000256" key="1">
    <source>
        <dbReference type="SAM" id="Coils"/>
    </source>
</evidence>
<accession>A0A651EHE7</accession>
<dbReference type="SUPFAM" id="SSF47413">
    <property type="entry name" value="lambda repressor-like DNA-binding domains"/>
    <property type="match status" value="1"/>
</dbReference>
<dbReference type="PROSITE" id="PS50943">
    <property type="entry name" value="HTH_CROC1"/>
    <property type="match status" value="1"/>
</dbReference>
<dbReference type="Pfam" id="PF01381">
    <property type="entry name" value="HTH_3"/>
    <property type="match status" value="1"/>
</dbReference>
<dbReference type="Gene3D" id="1.25.40.10">
    <property type="entry name" value="Tetratricopeptide repeat domain"/>
    <property type="match status" value="1"/>
</dbReference>
<dbReference type="EMBL" id="REBZ01000043">
    <property type="protein sequence ID" value="TVP87653.1"/>
    <property type="molecule type" value="Genomic_DNA"/>
</dbReference>
<dbReference type="PANTHER" id="PTHR37038">
    <property type="entry name" value="TRANSCRIPTIONAL REGULATOR-RELATED"/>
    <property type="match status" value="1"/>
</dbReference>
<protein>
    <submittedName>
        <fullName evidence="3">XRE family transcriptional regulator</fullName>
    </submittedName>
</protein>
<feature type="domain" description="HTH cro/C1-type" evidence="2">
    <location>
        <begin position="24"/>
        <end position="77"/>
    </location>
</feature>
<dbReference type="CDD" id="cd00093">
    <property type="entry name" value="HTH_XRE"/>
    <property type="match status" value="1"/>
</dbReference>
<organism evidence="3">
    <name type="scientific">Alkalicoccus sp</name>
    <dbReference type="NCBI Taxonomy" id="2005376"/>
    <lineage>
        <taxon>Bacteria</taxon>
        <taxon>Bacillati</taxon>
        <taxon>Bacillota</taxon>
        <taxon>Bacilli</taxon>
        <taxon>Bacillales</taxon>
        <taxon>Bacillaceae</taxon>
        <taxon>Alkalicoccus</taxon>
    </lineage>
</organism>
<dbReference type="GO" id="GO:0003677">
    <property type="term" value="F:DNA binding"/>
    <property type="evidence" value="ECO:0007669"/>
    <property type="project" value="InterPro"/>
</dbReference>
<name>A0A651EHE7_9BACI</name>
<evidence type="ECO:0000259" key="2">
    <source>
        <dbReference type="PROSITE" id="PS50943"/>
    </source>
</evidence>
<gene>
    <name evidence="3" type="ORF">EA344_01565</name>
</gene>
<reference evidence="3" key="1">
    <citation type="submission" date="2018-10" db="EMBL/GenBank/DDBJ databases">
        <title>Metagenomes of soda lake microbial mats from the interior of British Columbia, Canada.</title>
        <authorList>
            <person name="Zorz J.K."/>
            <person name="Sharp C."/>
            <person name="Kleiner M."/>
            <person name="Dong X."/>
            <person name="Strous M."/>
        </authorList>
    </citation>
    <scope>NUCLEOTIDE SEQUENCE</scope>
    <source>
        <strain evidence="3">LCM1.Bin51</strain>
    </source>
</reference>
<keyword evidence="1" id="KW-0175">Coiled coil</keyword>
<dbReference type="InterPro" id="IPR053163">
    <property type="entry name" value="HTH-type_regulator_Rgg"/>
</dbReference>
<dbReference type="SMART" id="SM00530">
    <property type="entry name" value="HTH_XRE"/>
    <property type="match status" value="1"/>
</dbReference>
<dbReference type="Pfam" id="PF18768">
    <property type="entry name" value="RNPP_C"/>
    <property type="match status" value="1"/>
</dbReference>
<sequence>MHSYRNNLHWRRVHAVEIEFGRKIKDLRLFYGISQKEVCKGICNQSYISKLEKGMVHPSANMLAMIADRLGVNPYYFFDDFADVTKVNYVYQVIEFISKNMDRAKYEAVLDMVEAEKQNPLFRGHHLQQFLLWRQGICVFHLHENHIKAIGLLDEAISLAETTEKNSSERELDILLSKAIIYSLTEQHQKAEDIYESLLQSCNKHPYLSNEELLLAVYYNFSKGKFLKGEYKSSFSLAKKGVKHCLDSNSLYILGELYFQCGKSLWYTDKKKKTSALNYLEKSRNVFLLRENEEFADLVQEEIDEIKAEAAGTETENIPE</sequence>
<proteinExistence type="predicted"/>
<dbReference type="InterPro" id="IPR041315">
    <property type="entry name" value="PlcR_TPR"/>
</dbReference>
<feature type="coiled-coil region" evidence="1">
    <location>
        <begin position="289"/>
        <end position="316"/>
    </location>
</feature>
<dbReference type="AlphaFoldDB" id="A0A651EHE7"/>
<dbReference type="SUPFAM" id="SSF48452">
    <property type="entry name" value="TPR-like"/>
    <property type="match status" value="1"/>
</dbReference>
<evidence type="ECO:0000313" key="3">
    <source>
        <dbReference type="EMBL" id="TVP87653.1"/>
    </source>
</evidence>
<dbReference type="InterPro" id="IPR010982">
    <property type="entry name" value="Lambda_DNA-bd_dom_sf"/>
</dbReference>